<geneLocation type="plasmid" evidence="6 7">
    <name>pSchITTGS70d</name>
</geneLocation>
<evidence type="ECO:0000256" key="2">
    <source>
        <dbReference type="ARBA" id="ARBA00022737"/>
    </source>
</evidence>
<dbReference type="RefSeq" id="WP_331376608.1">
    <property type="nucleotide sequence ID" value="NZ_CP133152.1"/>
</dbReference>
<proteinExistence type="predicted"/>
<dbReference type="SMART" id="SM00112">
    <property type="entry name" value="CA"/>
    <property type="match status" value="3"/>
</dbReference>
<evidence type="ECO:0000256" key="4">
    <source>
        <dbReference type="ARBA" id="ARBA00023136"/>
    </source>
</evidence>
<dbReference type="InterPro" id="IPR002126">
    <property type="entry name" value="Cadherin-like_dom"/>
</dbReference>
<protein>
    <recommendedName>
        <fullName evidence="5">Cadherin domain-containing protein</fullName>
    </recommendedName>
</protein>
<accession>A0ABZ2BLW4</accession>
<evidence type="ECO:0000313" key="6">
    <source>
        <dbReference type="EMBL" id="WVT07590.1"/>
    </source>
</evidence>
<dbReference type="SUPFAM" id="SSF49313">
    <property type="entry name" value="Cadherin-like"/>
    <property type="match status" value="3"/>
</dbReference>
<name>A0ABZ2BLW4_9HYPH</name>
<evidence type="ECO:0000256" key="3">
    <source>
        <dbReference type="ARBA" id="ARBA00022837"/>
    </source>
</evidence>
<dbReference type="Gene3D" id="2.60.40.60">
    <property type="entry name" value="Cadherins"/>
    <property type="match status" value="3"/>
</dbReference>
<feature type="domain" description="Cadherin" evidence="5">
    <location>
        <begin position="99"/>
        <end position="187"/>
    </location>
</feature>
<dbReference type="CDD" id="cd11304">
    <property type="entry name" value="Cadherin_repeat"/>
    <property type="match status" value="2"/>
</dbReference>
<evidence type="ECO:0000313" key="7">
    <source>
        <dbReference type="Proteomes" id="UP001432360"/>
    </source>
</evidence>
<keyword evidence="3" id="KW-0106">Calcium</keyword>
<gene>
    <name evidence="6" type="ORF">RB548_25810</name>
</gene>
<feature type="domain" description="Cadherin" evidence="5">
    <location>
        <begin position="187"/>
        <end position="287"/>
    </location>
</feature>
<dbReference type="PANTHER" id="PTHR24027:SF438">
    <property type="entry name" value="CADHERIN 23"/>
    <property type="match status" value="1"/>
</dbReference>
<sequence>MSNNSIAENSAVGTTIGTLSATDPEGQPLSYSLTDSGGGLVKLDGNTVQLAKPVSYEELQGKTFQVEVSDGVNKVLKKFSISIEDVDEPPHLVWLWGTEVAEDMKVGTVFDYISGVDPEDTVLSFKLIDDAGGTFKLVGASAIQLAKPVDFEKSATRTVTFEVSDGKFTVVKSFTINIADVNEAPSALTLSNSKVVETARIDTVIGSFVAVDPEGDEVVYWLKDSAGGMFWIADNELYVNDALNYETQQSYSIAVVISNDSGSFTKNFLISVIDALETVTGTLPPKL</sequence>
<dbReference type="Proteomes" id="UP001432360">
    <property type="component" value="Plasmid pSchITTGS70d"/>
</dbReference>
<comment type="subcellular location">
    <subcellularLocation>
        <location evidence="1">Membrane</location>
    </subcellularLocation>
</comment>
<keyword evidence="2" id="KW-0677">Repeat</keyword>
<evidence type="ECO:0000259" key="5">
    <source>
        <dbReference type="PROSITE" id="PS50268"/>
    </source>
</evidence>
<dbReference type="EMBL" id="CP133152">
    <property type="protein sequence ID" value="WVT07590.1"/>
    <property type="molecule type" value="Genomic_DNA"/>
</dbReference>
<keyword evidence="6" id="KW-0614">Plasmid</keyword>
<dbReference type="PANTHER" id="PTHR24027">
    <property type="entry name" value="CADHERIN-23"/>
    <property type="match status" value="1"/>
</dbReference>
<organism evidence="6 7">
    <name type="scientific">Sinorhizobium chiapasense</name>
    <dbReference type="NCBI Taxonomy" id="501572"/>
    <lineage>
        <taxon>Bacteria</taxon>
        <taxon>Pseudomonadati</taxon>
        <taxon>Pseudomonadota</taxon>
        <taxon>Alphaproteobacteria</taxon>
        <taxon>Hyphomicrobiales</taxon>
        <taxon>Rhizobiaceae</taxon>
        <taxon>Sinorhizobium/Ensifer group</taxon>
        <taxon>Sinorhizobium</taxon>
    </lineage>
</organism>
<reference evidence="6" key="1">
    <citation type="submission" date="2023-08" db="EMBL/GenBank/DDBJ databases">
        <title>Complete genome sequence of Sinorhizobium chiapanecum ITTG S70 isolated from Acaciella angustissima nodules in Chiapas-Mexico.</title>
        <authorList>
            <person name="Rincon-Rosales R."/>
            <person name="Rogel M.A."/>
            <person name="Rincon-Medina C.I."/>
            <person name="Guerrero G."/>
            <person name="Manzano-Gomez L.A."/>
            <person name="Lopez-Lopez A."/>
            <person name="Rincon Molina F.A."/>
            <person name="Martinez-Romero E."/>
        </authorList>
    </citation>
    <scope>NUCLEOTIDE SEQUENCE</scope>
    <source>
        <strain evidence="6">ITTG S70</strain>
        <plasmid evidence="6">pSchITTGS70d</plasmid>
    </source>
</reference>
<dbReference type="PROSITE" id="PS50268">
    <property type="entry name" value="CADHERIN_2"/>
    <property type="match status" value="3"/>
</dbReference>
<keyword evidence="7" id="KW-1185">Reference proteome</keyword>
<dbReference type="InterPro" id="IPR015919">
    <property type="entry name" value="Cadherin-like_sf"/>
</dbReference>
<feature type="domain" description="Cadherin" evidence="5">
    <location>
        <begin position="5"/>
        <end position="92"/>
    </location>
</feature>
<evidence type="ECO:0000256" key="1">
    <source>
        <dbReference type="ARBA" id="ARBA00004370"/>
    </source>
</evidence>
<keyword evidence="4" id="KW-0472">Membrane</keyword>
<dbReference type="InterPro" id="IPR039808">
    <property type="entry name" value="Cadherin"/>
</dbReference>